<dbReference type="VEuPathDB" id="FungiDB:PYU1_G008782"/>
<dbReference type="GO" id="GO:0006914">
    <property type="term" value="P:autophagy"/>
    <property type="evidence" value="ECO:0007669"/>
    <property type="project" value="UniProtKB-KW"/>
</dbReference>
<dbReference type="Pfam" id="PF00226">
    <property type="entry name" value="DnaJ"/>
    <property type="match status" value="1"/>
</dbReference>
<evidence type="ECO:0000256" key="3">
    <source>
        <dbReference type="ARBA" id="ARBA00023006"/>
    </source>
</evidence>
<dbReference type="GO" id="GO:0005789">
    <property type="term" value="C:endoplasmic reticulum membrane"/>
    <property type="evidence" value="ECO:0007669"/>
    <property type="project" value="UniProtKB-SubCell"/>
</dbReference>
<accession>K3WV03</accession>
<evidence type="ECO:0000256" key="2">
    <source>
        <dbReference type="ARBA" id="ARBA00020921"/>
    </source>
</evidence>
<feature type="domain" description="J" evidence="8">
    <location>
        <begin position="35"/>
        <end position="103"/>
    </location>
</feature>
<dbReference type="EMBL" id="GL376558">
    <property type="status" value="NOT_ANNOTATED_CDS"/>
    <property type="molecule type" value="Genomic_DNA"/>
</dbReference>
<dbReference type="Pfam" id="PF00085">
    <property type="entry name" value="Thioredoxin"/>
    <property type="match status" value="1"/>
</dbReference>
<dbReference type="SUPFAM" id="SSF52833">
    <property type="entry name" value="Thioredoxin-like"/>
    <property type="match status" value="1"/>
</dbReference>
<evidence type="ECO:0000313" key="9">
    <source>
        <dbReference type="EnsemblProtists" id="PYU1_T008800"/>
    </source>
</evidence>
<dbReference type="OMA" id="DPFEMFN"/>
<dbReference type="HOGENOM" id="CLU_583285_0_0_1"/>
<dbReference type="InterPro" id="IPR013766">
    <property type="entry name" value="Thioredoxin_domain"/>
</dbReference>
<dbReference type="InterPro" id="IPR036249">
    <property type="entry name" value="Thioredoxin-like_sf"/>
</dbReference>
<dbReference type="Proteomes" id="UP000019132">
    <property type="component" value="Unassembled WGS sequence"/>
</dbReference>
<feature type="signal peptide" evidence="7">
    <location>
        <begin position="1"/>
        <end position="29"/>
    </location>
</feature>
<reference evidence="10" key="2">
    <citation type="submission" date="2010-04" db="EMBL/GenBank/DDBJ databases">
        <authorList>
            <person name="Buell R."/>
            <person name="Hamilton J."/>
            <person name="Hostetler J."/>
        </authorList>
    </citation>
    <scope>NUCLEOTIDE SEQUENCE [LARGE SCALE GENOMIC DNA]</scope>
    <source>
        <strain evidence="10">DAOM:BR144</strain>
    </source>
</reference>
<evidence type="ECO:0000256" key="1">
    <source>
        <dbReference type="ARBA" id="ARBA00004163"/>
    </source>
</evidence>
<dbReference type="PANTHER" id="PTHR45184">
    <property type="entry name" value="DNAJ PROTEIN ERDJ3A"/>
    <property type="match status" value="1"/>
</dbReference>
<dbReference type="AlphaFoldDB" id="K3WV03"/>
<feature type="region of interest" description="Disordered" evidence="6">
    <location>
        <begin position="103"/>
        <end position="130"/>
    </location>
</feature>
<feature type="compositionally biased region" description="Gly residues" evidence="6">
    <location>
        <begin position="105"/>
        <end position="125"/>
    </location>
</feature>
<dbReference type="EnsemblProtists" id="PYU1_T008800">
    <property type="protein sequence ID" value="PYU1_T008800"/>
    <property type="gene ID" value="PYU1_G008782"/>
</dbReference>
<dbReference type="InParanoid" id="K3WV03"/>
<keyword evidence="3" id="KW-0072">Autophagy</keyword>
<dbReference type="CDD" id="cd02961">
    <property type="entry name" value="PDI_a_family"/>
    <property type="match status" value="1"/>
</dbReference>
<dbReference type="InterPro" id="IPR001623">
    <property type="entry name" value="DnaJ_domain"/>
</dbReference>
<evidence type="ECO:0000259" key="8">
    <source>
        <dbReference type="PROSITE" id="PS50076"/>
    </source>
</evidence>
<dbReference type="Gene3D" id="3.40.30.10">
    <property type="entry name" value="Glutaredoxin"/>
    <property type="match status" value="1"/>
</dbReference>
<dbReference type="PANTHER" id="PTHR45184:SF1">
    <property type="entry name" value="DNAJ PROTEIN ERDJ3A"/>
    <property type="match status" value="1"/>
</dbReference>
<evidence type="ECO:0000256" key="4">
    <source>
        <dbReference type="ARBA" id="ARBA00035002"/>
    </source>
</evidence>
<reference evidence="10" key="1">
    <citation type="journal article" date="2010" name="Genome Biol.">
        <title>Genome sequence of the necrotrophic plant pathogen Pythium ultimum reveals original pathogenicity mechanisms and effector repertoire.</title>
        <authorList>
            <person name="Levesque C.A."/>
            <person name="Brouwer H."/>
            <person name="Cano L."/>
            <person name="Hamilton J.P."/>
            <person name="Holt C."/>
            <person name="Huitema E."/>
            <person name="Raffaele S."/>
            <person name="Robideau G.P."/>
            <person name="Thines M."/>
            <person name="Win J."/>
            <person name="Zerillo M.M."/>
            <person name="Beakes G.W."/>
            <person name="Boore J.L."/>
            <person name="Busam D."/>
            <person name="Dumas B."/>
            <person name="Ferriera S."/>
            <person name="Fuerstenberg S.I."/>
            <person name="Gachon C.M."/>
            <person name="Gaulin E."/>
            <person name="Govers F."/>
            <person name="Grenville-Briggs L."/>
            <person name="Horner N."/>
            <person name="Hostetler J."/>
            <person name="Jiang R.H."/>
            <person name="Johnson J."/>
            <person name="Krajaejun T."/>
            <person name="Lin H."/>
            <person name="Meijer H.J."/>
            <person name="Moore B."/>
            <person name="Morris P."/>
            <person name="Phuntmart V."/>
            <person name="Puiu D."/>
            <person name="Shetty J."/>
            <person name="Stajich J.E."/>
            <person name="Tripathy S."/>
            <person name="Wawra S."/>
            <person name="van West P."/>
            <person name="Whitty B.R."/>
            <person name="Coutinho P.M."/>
            <person name="Henrissat B."/>
            <person name="Martin F."/>
            <person name="Thomas P.D."/>
            <person name="Tyler B.M."/>
            <person name="De Vries R.P."/>
            <person name="Kamoun S."/>
            <person name="Yandell M."/>
            <person name="Tisserat N."/>
            <person name="Buell C.R."/>
        </authorList>
    </citation>
    <scope>NUCLEOTIDE SEQUENCE</scope>
    <source>
        <strain evidence="10">DAOM:BR144</strain>
    </source>
</reference>
<name>K3WV03_GLOUD</name>
<evidence type="ECO:0000256" key="6">
    <source>
        <dbReference type="SAM" id="MobiDB-lite"/>
    </source>
</evidence>
<reference evidence="9" key="3">
    <citation type="submission" date="2015-02" db="UniProtKB">
        <authorList>
            <consortium name="EnsemblProtists"/>
        </authorList>
    </citation>
    <scope>IDENTIFICATION</scope>
    <source>
        <strain evidence="9">DAOM BR144</strain>
    </source>
</reference>
<evidence type="ECO:0000256" key="7">
    <source>
        <dbReference type="SAM" id="SignalP"/>
    </source>
</evidence>
<dbReference type="InterPro" id="IPR052842">
    <property type="entry name" value="ER_Co-chaperone"/>
</dbReference>
<organism evidence="9 10">
    <name type="scientific">Globisporangium ultimum (strain ATCC 200006 / CBS 805.95 / DAOM BR144)</name>
    <name type="common">Pythium ultimum</name>
    <dbReference type="NCBI Taxonomy" id="431595"/>
    <lineage>
        <taxon>Eukaryota</taxon>
        <taxon>Sar</taxon>
        <taxon>Stramenopiles</taxon>
        <taxon>Oomycota</taxon>
        <taxon>Peronosporomycetes</taxon>
        <taxon>Pythiales</taxon>
        <taxon>Pythiaceae</taxon>
        <taxon>Globisporangium</taxon>
    </lineage>
</organism>
<dbReference type="InterPro" id="IPR036869">
    <property type="entry name" value="J_dom_sf"/>
</dbReference>
<dbReference type="InterPro" id="IPR018253">
    <property type="entry name" value="DnaJ_domain_CS"/>
</dbReference>
<keyword evidence="10" id="KW-1185">Reference proteome</keyword>
<feature type="chain" id="PRO_5003871530" description="DnaJ homolog subfamily C member 16" evidence="7">
    <location>
        <begin position="30"/>
        <end position="448"/>
    </location>
</feature>
<proteinExistence type="predicted"/>
<feature type="region of interest" description="Disordered" evidence="6">
    <location>
        <begin position="183"/>
        <end position="205"/>
    </location>
</feature>
<dbReference type="SMART" id="SM00271">
    <property type="entry name" value="DnaJ"/>
    <property type="match status" value="1"/>
</dbReference>
<sequence length="448" mass="48980">MRTCSRPKNVLLILLQLLAVIALAAIVRAMDPSKDYYKILGVKKDFSDRELKKAYRTLALKYHPDKVDNDEEKEKAKEKFVEVSEAYEVLSDAQKKEEYDEARLHGGGGPGGSGGFGGGFGGQRGGRTTDESMHAFNKMFENVFGHGFGGGMGGGFGGFGGGHTEFQFSGMDGFGHGFPGGGGRPQRPQAVYPKDSPVRSLSKKKFPGKDANNEWLVEFYSAQDQASLKFKDHYENIARDLSGKVKVGAVNCDKHAKFCSALKVGSYPMFVYVWEGKKVKYDGELDEYSVYNFAIEKHIAKLQKMRESGELEKLHSGNEAKLCNVGNEANPSTSSLCALFVLSADAKQRAKEMAVAQEVAKKFRQTKGLKVAYVDWKTQSRMLSKLMGDKVAKPQGPSLLVIRTKKGKVRVGVHPAGAFTAEALSSTMERAAGGDLTMQAVSVPVHFR</sequence>
<dbReference type="PROSITE" id="PS00636">
    <property type="entry name" value="DNAJ_1"/>
    <property type="match status" value="1"/>
</dbReference>
<evidence type="ECO:0000313" key="10">
    <source>
        <dbReference type="Proteomes" id="UP000019132"/>
    </source>
</evidence>
<dbReference type="STRING" id="431595.K3WV03"/>
<dbReference type="SUPFAM" id="SSF46565">
    <property type="entry name" value="Chaperone J-domain"/>
    <property type="match status" value="1"/>
</dbReference>
<evidence type="ECO:0000256" key="5">
    <source>
        <dbReference type="ARBA" id="ARBA00035043"/>
    </source>
</evidence>
<comment type="subcellular location">
    <subcellularLocation>
        <location evidence="1">Endoplasmic reticulum membrane</location>
        <topology evidence="1">Single-pass type IV membrane protein</topology>
    </subcellularLocation>
</comment>
<keyword evidence="7" id="KW-0732">Signal</keyword>
<comment type="function">
    <text evidence="4">Plays an important role in regulating the size of autophagosomes during the formation process.</text>
</comment>
<dbReference type="CDD" id="cd06257">
    <property type="entry name" value="DnaJ"/>
    <property type="match status" value="1"/>
</dbReference>
<protein>
    <recommendedName>
        <fullName evidence="2">DnaJ homolog subfamily C member 16</fullName>
    </recommendedName>
    <alternativeName>
        <fullName evidence="5">Endoplasmic reticulum DNA J domain-containing protein 8</fullName>
    </alternativeName>
</protein>
<dbReference type="PRINTS" id="PR00625">
    <property type="entry name" value="JDOMAIN"/>
</dbReference>
<dbReference type="PROSITE" id="PS50076">
    <property type="entry name" value="DNAJ_2"/>
    <property type="match status" value="1"/>
</dbReference>
<dbReference type="eggNOG" id="KOG0714">
    <property type="taxonomic scope" value="Eukaryota"/>
</dbReference>
<dbReference type="Gene3D" id="1.10.287.110">
    <property type="entry name" value="DnaJ domain"/>
    <property type="match status" value="1"/>
</dbReference>